<organism evidence="1 2">
    <name type="scientific">Trichonephila clavata</name>
    <name type="common">Joro spider</name>
    <name type="synonym">Nephila clavata</name>
    <dbReference type="NCBI Taxonomy" id="2740835"/>
    <lineage>
        <taxon>Eukaryota</taxon>
        <taxon>Metazoa</taxon>
        <taxon>Ecdysozoa</taxon>
        <taxon>Arthropoda</taxon>
        <taxon>Chelicerata</taxon>
        <taxon>Arachnida</taxon>
        <taxon>Araneae</taxon>
        <taxon>Araneomorphae</taxon>
        <taxon>Entelegynae</taxon>
        <taxon>Araneoidea</taxon>
        <taxon>Nephilidae</taxon>
        <taxon>Trichonephila</taxon>
    </lineage>
</organism>
<comment type="caution">
    <text evidence="1">The sequence shown here is derived from an EMBL/GenBank/DDBJ whole genome shotgun (WGS) entry which is preliminary data.</text>
</comment>
<sequence length="138" mass="15141">MCLDLFRKASSKIRNSAFAMRVDAVSGIGTASYYFDDIRMSSKIHFFPTGIVGSSPTASAFDLKKPLNTGTNSTGAFFDPLPHYSNHFLPFQSKEPTLHFIVNSCTFLVSLPSSVNKGTRCSSQISPNSHTHKFIISI</sequence>
<dbReference type="EMBL" id="BMAO01013379">
    <property type="protein sequence ID" value="GFQ88529.1"/>
    <property type="molecule type" value="Genomic_DNA"/>
</dbReference>
<evidence type="ECO:0000313" key="2">
    <source>
        <dbReference type="Proteomes" id="UP000887116"/>
    </source>
</evidence>
<keyword evidence="2" id="KW-1185">Reference proteome</keyword>
<accession>A0A8X6FVY6</accession>
<dbReference type="Proteomes" id="UP000887116">
    <property type="component" value="Unassembled WGS sequence"/>
</dbReference>
<proteinExistence type="predicted"/>
<gene>
    <name evidence="1" type="ORF">TNCT_154511</name>
</gene>
<evidence type="ECO:0000313" key="1">
    <source>
        <dbReference type="EMBL" id="GFQ88529.1"/>
    </source>
</evidence>
<dbReference type="AlphaFoldDB" id="A0A8X6FVY6"/>
<reference evidence="1" key="1">
    <citation type="submission" date="2020-07" db="EMBL/GenBank/DDBJ databases">
        <title>Multicomponent nature underlies the extraordinary mechanical properties of spider dragline silk.</title>
        <authorList>
            <person name="Kono N."/>
            <person name="Nakamura H."/>
            <person name="Mori M."/>
            <person name="Yoshida Y."/>
            <person name="Ohtoshi R."/>
            <person name="Malay A.D."/>
            <person name="Moran D.A.P."/>
            <person name="Tomita M."/>
            <person name="Numata K."/>
            <person name="Arakawa K."/>
        </authorList>
    </citation>
    <scope>NUCLEOTIDE SEQUENCE</scope>
</reference>
<name>A0A8X6FVY6_TRICU</name>
<protein>
    <submittedName>
        <fullName evidence="1">Uncharacterized protein</fullName>
    </submittedName>
</protein>